<dbReference type="EMBL" id="JACIDR010000006">
    <property type="protein sequence ID" value="MBB3974399.1"/>
    <property type="molecule type" value="Genomic_DNA"/>
</dbReference>
<name>A0A7W6D8S9_9HYPH</name>
<keyword evidence="2" id="KW-1185">Reference proteome</keyword>
<sequence>MKEYEALLQRMEEEQVKILQSAAKAGVLPTDNMLAKIADLELAIGAVEALLDSDAARS</sequence>
<proteinExistence type="predicted"/>
<dbReference type="Proteomes" id="UP000528964">
    <property type="component" value="Unassembled WGS sequence"/>
</dbReference>
<gene>
    <name evidence="1" type="ORF">GGR24_003080</name>
</gene>
<comment type="caution">
    <text evidence="1">The sequence shown here is derived from an EMBL/GenBank/DDBJ whole genome shotgun (WGS) entry which is preliminary data.</text>
</comment>
<protein>
    <submittedName>
        <fullName evidence="1">Uncharacterized protein</fullName>
    </submittedName>
</protein>
<reference evidence="1 2" key="1">
    <citation type="submission" date="2020-08" db="EMBL/GenBank/DDBJ databases">
        <title>Genomic Encyclopedia of Type Strains, Phase IV (KMG-IV): sequencing the most valuable type-strain genomes for metagenomic binning, comparative biology and taxonomic classification.</title>
        <authorList>
            <person name="Goeker M."/>
        </authorList>
    </citation>
    <scope>NUCLEOTIDE SEQUENCE [LARGE SCALE GENOMIC DNA]</scope>
    <source>
        <strain evidence="1 2">DSM 25481</strain>
    </source>
</reference>
<dbReference type="AlphaFoldDB" id="A0A7W6D8S9"/>
<evidence type="ECO:0000313" key="1">
    <source>
        <dbReference type="EMBL" id="MBB3974399.1"/>
    </source>
</evidence>
<accession>A0A7W6D8S9</accession>
<organism evidence="1 2">
    <name type="scientific">Hansschlegelia beijingensis</name>
    <dbReference type="NCBI Taxonomy" id="1133344"/>
    <lineage>
        <taxon>Bacteria</taxon>
        <taxon>Pseudomonadati</taxon>
        <taxon>Pseudomonadota</taxon>
        <taxon>Alphaproteobacteria</taxon>
        <taxon>Hyphomicrobiales</taxon>
        <taxon>Methylopilaceae</taxon>
        <taxon>Hansschlegelia</taxon>
    </lineage>
</organism>
<dbReference type="RefSeq" id="WP_183396257.1">
    <property type="nucleotide sequence ID" value="NZ_JACIDR010000006.1"/>
</dbReference>
<evidence type="ECO:0000313" key="2">
    <source>
        <dbReference type="Proteomes" id="UP000528964"/>
    </source>
</evidence>